<evidence type="ECO:0000259" key="2">
    <source>
        <dbReference type="Pfam" id="PF10208"/>
    </source>
</evidence>
<gene>
    <name evidence="3" type="ORF">PCOS0759_LOCUS3322</name>
</gene>
<dbReference type="EMBL" id="HBGD01004034">
    <property type="protein sequence ID" value="CAD9080082.1"/>
    <property type="molecule type" value="Transcribed_RNA"/>
</dbReference>
<dbReference type="InterPro" id="IPR019345">
    <property type="entry name" value="ARMET_C"/>
</dbReference>
<proteinExistence type="predicted"/>
<dbReference type="Gene3D" id="1.10.720.30">
    <property type="entry name" value="SAP domain"/>
    <property type="match status" value="1"/>
</dbReference>
<dbReference type="AlphaFoldDB" id="A0A7S1PGB1"/>
<evidence type="ECO:0000313" key="3">
    <source>
        <dbReference type="EMBL" id="CAD9080082.1"/>
    </source>
</evidence>
<dbReference type="Pfam" id="PF10208">
    <property type="entry name" value="ARMET_C"/>
    <property type="match status" value="1"/>
</dbReference>
<sequence length="257" mass="30144">MVQLLLIICTFILLLSTQNYSGQAFDIEPCTRKETQISNSLANTNSFGPERKNYLKKMKVALIMQGFGEKQVARYEGLRSMAMEQQVPDEEKKESIEKLCKALLEDYVRNCVSELKALFKRKSPFEIKVAMQKVLKKRKFSEAKEELIKLAQRKEYDQICDRFADFWYHDTSNVYRSDEDEDEEDPYYPYPILPLPRTQLSKLTNAQLRQIMEDRGQRCKGCRGKRDYVMFAEQIQNMAPMKNLDMIKQGDVVKDEL</sequence>
<feature type="signal peptide" evidence="1">
    <location>
        <begin position="1"/>
        <end position="24"/>
    </location>
</feature>
<protein>
    <recommendedName>
        <fullName evidence="2">ARMET C-terminal domain-containing protein</fullName>
    </recommendedName>
</protein>
<accession>A0A7S1PGB1</accession>
<keyword evidence="1" id="KW-0732">Signal</keyword>
<organism evidence="3">
    <name type="scientific">Percolomonas cosmopolitus</name>
    <dbReference type="NCBI Taxonomy" id="63605"/>
    <lineage>
        <taxon>Eukaryota</taxon>
        <taxon>Discoba</taxon>
        <taxon>Heterolobosea</taxon>
        <taxon>Tetramitia</taxon>
        <taxon>Eutetramitia</taxon>
        <taxon>Percolomonadidae</taxon>
        <taxon>Percolomonas</taxon>
    </lineage>
</organism>
<dbReference type="InterPro" id="IPR036361">
    <property type="entry name" value="SAP_dom_sf"/>
</dbReference>
<feature type="domain" description="ARMET C-terminal" evidence="2">
    <location>
        <begin position="199"/>
        <end position="234"/>
    </location>
</feature>
<reference evidence="3" key="1">
    <citation type="submission" date="2021-01" db="EMBL/GenBank/DDBJ databases">
        <authorList>
            <person name="Corre E."/>
            <person name="Pelletier E."/>
            <person name="Niang G."/>
            <person name="Scheremetjew M."/>
            <person name="Finn R."/>
            <person name="Kale V."/>
            <person name="Holt S."/>
            <person name="Cochrane G."/>
            <person name="Meng A."/>
            <person name="Brown T."/>
            <person name="Cohen L."/>
        </authorList>
    </citation>
    <scope>NUCLEOTIDE SEQUENCE</scope>
    <source>
        <strain evidence="3">WS</strain>
    </source>
</reference>
<evidence type="ECO:0000256" key="1">
    <source>
        <dbReference type="SAM" id="SignalP"/>
    </source>
</evidence>
<name>A0A7S1PGB1_9EUKA</name>
<dbReference type="SUPFAM" id="SSF68906">
    <property type="entry name" value="SAP domain"/>
    <property type="match status" value="1"/>
</dbReference>
<feature type="chain" id="PRO_5030539173" description="ARMET C-terminal domain-containing protein" evidence="1">
    <location>
        <begin position="25"/>
        <end position="257"/>
    </location>
</feature>